<proteinExistence type="evidence at transcript level"/>
<feature type="non-terminal residue" evidence="2">
    <location>
        <position position="205"/>
    </location>
</feature>
<name>Q5CC95_CYAPA</name>
<keyword evidence="1" id="KW-0812">Transmembrane</keyword>
<dbReference type="EMBL" id="AJ784850">
    <property type="protein sequence ID" value="CAH04958.1"/>
    <property type="molecule type" value="mRNA"/>
</dbReference>
<protein>
    <submittedName>
        <fullName evidence="2">ATP synthase A chain</fullName>
    </submittedName>
</protein>
<dbReference type="AlphaFoldDB" id="Q5CC95"/>
<keyword evidence="1" id="KW-0472">Membrane</keyword>
<keyword evidence="1" id="KW-1133">Transmembrane helix</keyword>
<reference evidence="2" key="1">
    <citation type="journal article" date="2005" name="FEBS J.">
        <title>Conservative sorting in a primitive plastid. The cyanelle of Cyanophora paradoxa.</title>
        <authorList>
            <person name="Steiner J.M."/>
            <person name="Berghoefer J."/>
            <person name="Yusa F."/>
            <person name="Pompe J.A."/>
            <person name="Kloesgen R.B."/>
            <person name="Loeffelhardt W."/>
        </authorList>
    </citation>
    <scope>NUCLEOTIDE SEQUENCE</scope>
</reference>
<evidence type="ECO:0000256" key="1">
    <source>
        <dbReference type="SAM" id="Phobius"/>
    </source>
</evidence>
<feature type="transmembrane region" description="Helical" evidence="1">
    <location>
        <begin position="160"/>
        <end position="180"/>
    </location>
</feature>
<sequence length="205" mass="21924">MAFIVSTPVASGRTAPVSTQAAAKQAARQISRFFESQAFGRVNVGATRRAARLAASKAVEFVSASAEQSPVERAFEFCAERAQRDTKTVQKFAAEHGQKMTVPAFLGASAMFSQMFPESASAAQLLANPAAAIDALSAMPLAAVEVGKHWYWDLPNGMHVHGQVIFVTWIIFAALLAFGVSASGKKEREPTGVQNVGEYAIEFIE</sequence>
<evidence type="ECO:0000313" key="2">
    <source>
        <dbReference type="EMBL" id="CAH04958.1"/>
    </source>
</evidence>
<organism evidence="2">
    <name type="scientific">Cyanophora paradoxa</name>
    <dbReference type="NCBI Taxonomy" id="2762"/>
    <lineage>
        <taxon>Eukaryota</taxon>
        <taxon>Glaucocystophyceae</taxon>
        <taxon>Cyanophorales</taxon>
        <taxon>Cyanophoraceae</taxon>
        <taxon>Cyanophora</taxon>
    </lineage>
</organism>
<accession>Q5CC95</accession>
<gene>
    <name evidence="2" type="primary">atpI-1</name>
</gene>